<dbReference type="AlphaFoldDB" id="A0A364NEP2"/>
<accession>A0A364NEP2</accession>
<evidence type="ECO:0000313" key="2">
    <source>
        <dbReference type="Proteomes" id="UP000249619"/>
    </source>
</evidence>
<name>A0A364NEP2_STELY</name>
<dbReference type="EMBL" id="QGDH01000010">
    <property type="protein sequence ID" value="RAR15583.1"/>
    <property type="molecule type" value="Genomic_DNA"/>
</dbReference>
<keyword evidence="2" id="KW-1185">Reference proteome</keyword>
<comment type="caution">
    <text evidence="1">The sequence shown here is derived from an EMBL/GenBank/DDBJ whole genome shotgun (WGS) entry which is preliminary data.</text>
</comment>
<sequence length="36" mass="4288">MYYQRRNTKYPNKVVLLSNYRRENLSQGLPGADNMP</sequence>
<gene>
    <name evidence="1" type="ORF">DDE83_001033</name>
</gene>
<reference evidence="2" key="1">
    <citation type="submission" date="2018-05" db="EMBL/GenBank/DDBJ databases">
        <title>Draft genome sequence of Stemphylium lycopersici strain CIDEFI 213.</title>
        <authorList>
            <person name="Medina R."/>
            <person name="Franco M.E.E."/>
            <person name="Lucentini C.G."/>
            <person name="Saparrat M.C.N."/>
            <person name="Balatti P.A."/>
        </authorList>
    </citation>
    <scope>NUCLEOTIDE SEQUENCE [LARGE SCALE GENOMIC DNA]</scope>
    <source>
        <strain evidence="2">CIDEFI 213</strain>
    </source>
</reference>
<protein>
    <submittedName>
        <fullName evidence="1">Uncharacterized protein</fullName>
    </submittedName>
</protein>
<dbReference type="Proteomes" id="UP000249619">
    <property type="component" value="Unassembled WGS sequence"/>
</dbReference>
<proteinExistence type="predicted"/>
<organism evidence="1 2">
    <name type="scientific">Stemphylium lycopersici</name>
    <name type="common">Tomato gray leaf spot disease fungus</name>
    <name type="synonym">Thyrospora lycopersici</name>
    <dbReference type="NCBI Taxonomy" id="183478"/>
    <lineage>
        <taxon>Eukaryota</taxon>
        <taxon>Fungi</taxon>
        <taxon>Dikarya</taxon>
        <taxon>Ascomycota</taxon>
        <taxon>Pezizomycotina</taxon>
        <taxon>Dothideomycetes</taxon>
        <taxon>Pleosporomycetidae</taxon>
        <taxon>Pleosporales</taxon>
        <taxon>Pleosporineae</taxon>
        <taxon>Pleosporaceae</taxon>
        <taxon>Stemphylium</taxon>
    </lineage>
</organism>
<evidence type="ECO:0000313" key="1">
    <source>
        <dbReference type="EMBL" id="RAR15583.1"/>
    </source>
</evidence>